<feature type="binding site" evidence="8">
    <location>
        <position position="425"/>
    </location>
    <ligand>
        <name>Mg(2+)</name>
        <dbReference type="ChEBI" id="CHEBI:18420"/>
        <label>2</label>
    </ligand>
</feature>
<feature type="binding site" evidence="8">
    <location>
        <position position="425"/>
    </location>
    <ligand>
        <name>Mg(2+)</name>
        <dbReference type="ChEBI" id="CHEBI:18420"/>
        <label>1</label>
    </ligand>
</feature>
<keyword evidence="3 8" id="KW-0479">Metal-binding</keyword>
<dbReference type="GO" id="GO:0005829">
    <property type="term" value="C:cytosol"/>
    <property type="evidence" value="ECO:0007669"/>
    <property type="project" value="TreeGrafter"/>
</dbReference>
<keyword evidence="8 9" id="KW-0460">Magnesium</keyword>
<dbReference type="NCBIfam" id="NF001756">
    <property type="entry name" value="PRK00484.1"/>
    <property type="match status" value="1"/>
</dbReference>
<dbReference type="CDD" id="cd00775">
    <property type="entry name" value="LysRS_core"/>
    <property type="match status" value="1"/>
</dbReference>
<dbReference type="Pfam" id="PF01336">
    <property type="entry name" value="tRNA_anti-codon"/>
    <property type="match status" value="1"/>
</dbReference>
<accession>A0A6N4REU3</accession>
<comment type="caution">
    <text evidence="11">The sequence shown here is derived from an EMBL/GenBank/DDBJ whole genome shotgun (WGS) entry which is preliminary data.</text>
</comment>
<dbReference type="InterPro" id="IPR006195">
    <property type="entry name" value="aa-tRNA-synth_II"/>
</dbReference>
<comment type="cofactor">
    <cofactor evidence="8 9">
        <name>Mg(2+)</name>
        <dbReference type="ChEBI" id="CHEBI:18420"/>
    </cofactor>
    <text evidence="8 9">Binds 3 Mg(2+) ions per subunit.</text>
</comment>
<sequence>MSTVNTPANAPEISDLRAQREFKLNEYVRRGGEAYPNGFSPNATTVQLAETYADAHTYSQQALHDTPTPVFKLAGRVMLLRAFGKLIFARVQDGAGQLQISLSVDASGAEVFGLFNDCIDMGDIIGVEGPITRTNKGELTLSVQKFVLLTKGLQPLPDKYHGMADVEARYRQRYLDLITSPETRRVFEVRSRAISAIRRFLDDRGFLEVETPVLQIQAGGASARPFKTHHNALDLELNMRIAPELFLKRLLVGGFERVYELSRNFRNEGISVKHNPEFTMLEFYSAYGTREDAMHLMEEMLRHTVSKVCGSHAIPYGDHVIDFAPEFTKMTMRDALLTLGGFTEADLVHVDELAAAAKAKGVDVPKPLPSYGELFQLCFEELVEKQLIQPTYIMDYPIETSPLVRQIPGRLGWTQRAELYIAGREHGEFYSELNDPIDQRSRFERQVEQAKKGNAEAMPFDHDFLNALEVGMPPALGVGLGIDRLAMLLTNQPSIRDVLLFPLMKPKAE</sequence>
<evidence type="ECO:0000256" key="4">
    <source>
        <dbReference type="ARBA" id="ARBA00022741"/>
    </source>
</evidence>
<evidence type="ECO:0000313" key="11">
    <source>
        <dbReference type="EMBL" id="TKW61759.1"/>
    </source>
</evidence>
<dbReference type="EMBL" id="VAFM01000001">
    <property type="protein sequence ID" value="TKW61759.1"/>
    <property type="molecule type" value="Genomic_DNA"/>
</dbReference>
<keyword evidence="4 8" id="KW-0547">Nucleotide-binding</keyword>
<evidence type="ECO:0000256" key="3">
    <source>
        <dbReference type="ARBA" id="ARBA00022723"/>
    </source>
</evidence>
<gene>
    <name evidence="8 11" type="primary">lysS</name>
    <name evidence="11" type="ORF">DI628_03820</name>
</gene>
<comment type="subunit">
    <text evidence="8">Homodimer.</text>
</comment>
<dbReference type="GO" id="GO:0004824">
    <property type="term" value="F:lysine-tRNA ligase activity"/>
    <property type="evidence" value="ECO:0007669"/>
    <property type="project" value="UniProtKB-UniRule"/>
</dbReference>
<dbReference type="PANTHER" id="PTHR42918">
    <property type="entry name" value="LYSYL-TRNA SYNTHETASE"/>
    <property type="match status" value="1"/>
</dbReference>
<comment type="similarity">
    <text evidence="1 8">Belongs to the class-II aminoacyl-tRNA synthetase family.</text>
</comment>
<dbReference type="InterPro" id="IPR012340">
    <property type="entry name" value="NA-bd_OB-fold"/>
</dbReference>
<dbReference type="NCBIfam" id="TIGR00499">
    <property type="entry name" value="lysS_bact"/>
    <property type="match status" value="1"/>
</dbReference>
<dbReference type="PRINTS" id="PR00982">
    <property type="entry name" value="TRNASYNTHLYS"/>
</dbReference>
<dbReference type="InterPro" id="IPR018149">
    <property type="entry name" value="Lys-tRNA-synth_II_C"/>
</dbReference>
<dbReference type="Proteomes" id="UP000320948">
    <property type="component" value="Unassembled WGS sequence"/>
</dbReference>
<dbReference type="AlphaFoldDB" id="A0A6N4REU3"/>
<evidence type="ECO:0000256" key="9">
    <source>
        <dbReference type="RuleBase" id="RU000336"/>
    </source>
</evidence>
<evidence type="ECO:0000259" key="10">
    <source>
        <dbReference type="PROSITE" id="PS50862"/>
    </source>
</evidence>
<dbReference type="InterPro" id="IPR044136">
    <property type="entry name" value="Lys-tRNA-ligase_II_N"/>
</dbReference>
<proteinExistence type="inferred from homology"/>
<evidence type="ECO:0000313" key="12">
    <source>
        <dbReference type="Proteomes" id="UP000320948"/>
    </source>
</evidence>
<keyword evidence="2 8" id="KW-0436">Ligase</keyword>
<dbReference type="Pfam" id="PF00152">
    <property type="entry name" value="tRNA-synt_2"/>
    <property type="match status" value="1"/>
</dbReference>
<dbReference type="Gene3D" id="2.40.50.140">
    <property type="entry name" value="Nucleic acid-binding proteins"/>
    <property type="match status" value="1"/>
</dbReference>
<dbReference type="InterPro" id="IPR004365">
    <property type="entry name" value="NA-bd_OB_tRNA"/>
</dbReference>
<keyword evidence="8" id="KW-0963">Cytoplasm</keyword>
<dbReference type="PANTHER" id="PTHR42918:SF15">
    <property type="entry name" value="LYSINE--TRNA LIGASE, CHLOROPLASTIC_MITOCHONDRIAL"/>
    <property type="match status" value="1"/>
</dbReference>
<feature type="domain" description="Aminoacyl-transfer RNA synthetases class-II family profile" evidence="10">
    <location>
        <begin position="187"/>
        <end position="506"/>
    </location>
</feature>
<name>A0A6N4REU3_BLAVI</name>
<dbReference type="HAMAP" id="MF_00252">
    <property type="entry name" value="Lys_tRNA_synth_class2"/>
    <property type="match status" value="1"/>
</dbReference>
<dbReference type="InterPro" id="IPR002313">
    <property type="entry name" value="Lys-tRNA-ligase_II"/>
</dbReference>
<keyword evidence="6 8" id="KW-0030">Aminoacyl-tRNA synthetase</keyword>
<dbReference type="InterPro" id="IPR045864">
    <property type="entry name" value="aa-tRNA-synth_II/BPL/LPL"/>
</dbReference>
<evidence type="ECO:0000256" key="6">
    <source>
        <dbReference type="ARBA" id="ARBA00023146"/>
    </source>
</evidence>
<evidence type="ECO:0000256" key="8">
    <source>
        <dbReference type="HAMAP-Rule" id="MF_00252"/>
    </source>
</evidence>
<evidence type="ECO:0000256" key="5">
    <source>
        <dbReference type="ARBA" id="ARBA00022840"/>
    </source>
</evidence>
<evidence type="ECO:0000256" key="2">
    <source>
        <dbReference type="ARBA" id="ARBA00022598"/>
    </source>
</evidence>
<feature type="binding site" evidence="8">
    <location>
        <position position="418"/>
    </location>
    <ligand>
        <name>Mg(2+)</name>
        <dbReference type="ChEBI" id="CHEBI:18420"/>
        <label>1</label>
    </ligand>
</feature>
<dbReference type="CDD" id="cd04322">
    <property type="entry name" value="LysRS_N"/>
    <property type="match status" value="1"/>
</dbReference>
<reference evidence="11 12" key="1">
    <citation type="journal article" date="2017" name="Nat. Commun.">
        <title>In situ click chemistry generation of cyclooxygenase-2 inhibitors.</title>
        <authorList>
            <person name="Bhardwaj A."/>
            <person name="Kaur J."/>
            <person name="Wuest M."/>
            <person name="Wuest F."/>
        </authorList>
    </citation>
    <scope>NUCLEOTIDE SEQUENCE [LARGE SCALE GENOMIC DNA]</scope>
    <source>
        <strain evidence="11">S2_018_000_R2_106</strain>
    </source>
</reference>
<dbReference type="GO" id="GO:0006430">
    <property type="term" value="P:lysyl-tRNA aminoacylation"/>
    <property type="evidence" value="ECO:0007669"/>
    <property type="project" value="UniProtKB-UniRule"/>
</dbReference>
<dbReference type="EC" id="6.1.1.6" evidence="8"/>
<comment type="catalytic activity">
    <reaction evidence="7 8 9">
        <text>tRNA(Lys) + L-lysine + ATP = L-lysyl-tRNA(Lys) + AMP + diphosphate</text>
        <dbReference type="Rhea" id="RHEA:20792"/>
        <dbReference type="Rhea" id="RHEA-COMP:9696"/>
        <dbReference type="Rhea" id="RHEA-COMP:9697"/>
        <dbReference type="ChEBI" id="CHEBI:30616"/>
        <dbReference type="ChEBI" id="CHEBI:32551"/>
        <dbReference type="ChEBI" id="CHEBI:33019"/>
        <dbReference type="ChEBI" id="CHEBI:78442"/>
        <dbReference type="ChEBI" id="CHEBI:78529"/>
        <dbReference type="ChEBI" id="CHEBI:456215"/>
        <dbReference type="EC" id="6.1.1.6"/>
    </reaction>
</comment>
<evidence type="ECO:0000256" key="7">
    <source>
        <dbReference type="ARBA" id="ARBA00048573"/>
    </source>
</evidence>
<evidence type="ECO:0000256" key="1">
    <source>
        <dbReference type="ARBA" id="ARBA00008226"/>
    </source>
</evidence>
<dbReference type="SUPFAM" id="SSF50249">
    <property type="entry name" value="Nucleic acid-binding proteins"/>
    <property type="match status" value="1"/>
</dbReference>
<dbReference type="Gene3D" id="3.30.930.10">
    <property type="entry name" value="Bira Bifunctional Protein, Domain 2"/>
    <property type="match status" value="1"/>
</dbReference>
<comment type="subcellular location">
    <subcellularLocation>
        <location evidence="8">Cytoplasm</location>
    </subcellularLocation>
</comment>
<dbReference type="SUPFAM" id="SSF55681">
    <property type="entry name" value="Class II aaRS and biotin synthetases"/>
    <property type="match status" value="1"/>
</dbReference>
<dbReference type="PROSITE" id="PS50862">
    <property type="entry name" value="AA_TRNA_LIGASE_II"/>
    <property type="match status" value="1"/>
</dbReference>
<dbReference type="GO" id="GO:0005524">
    <property type="term" value="F:ATP binding"/>
    <property type="evidence" value="ECO:0007669"/>
    <property type="project" value="UniProtKB-UniRule"/>
</dbReference>
<protein>
    <recommendedName>
        <fullName evidence="8">Lysine--tRNA ligase</fullName>
        <ecNumber evidence="8">6.1.1.6</ecNumber>
    </recommendedName>
    <alternativeName>
        <fullName evidence="8">Lysyl-tRNA synthetase</fullName>
        <shortName evidence="8">LysRS</shortName>
    </alternativeName>
</protein>
<dbReference type="InterPro" id="IPR004364">
    <property type="entry name" value="Aa-tRNA-synt_II"/>
</dbReference>
<organism evidence="11 12">
    <name type="scientific">Blastochloris viridis</name>
    <name type="common">Rhodopseudomonas viridis</name>
    <dbReference type="NCBI Taxonomy" id="1079"/>
    <lineage>
        <taxon>Bacteria</taxon>
        <taxon>Pseudomonadati</taxon>
        <taxon>Pseudomonadota</taxon>
        <taxon>Alphaproteobacteria</taxon>
        <taxon>Hyphomicrobiales</taxon>
        <taxon>Blastochloridaceae</taxon>
        <taxon>Blastochloris</taxon>
    </lineage>
</organism>
<keyword evidence="8" id="KW-0648">Protein biosynthesis</keyword>
<dbReference type="GO" id="GO:0000049">
    <property type="term" value="F:tRNA binding"/>
    <property type="evidence" value="ECO:0007669"/>
    <property type="project" value="TreeGrafter"/>
</dbReference>
<dbReference type="GO" id="GO:0000287">
    <property type="term" value="F:magnesium ion binding"/>
    <property type="evidence" value="ECO:0007669"/>
    <property type="project" value="UniProtKB-UniRule"/>
</dbReference>
<keyword evidence="5 8" id="KW-0067">ATP-binding</keyword>